<feature type="compositionally biased region" description="Basic residues" evidence="1">
    <location>
        <begin position="315"/>
        <end position="324"/>
    </location>
</feature>
<keyword evidence="4" id="KW-1185">Reference proteome</keyword>
<dbReference type="AlphaFoldDB" id="A0A9W7FV76"/>
<feature type="signal peptide" evidence="2">
    <location>
        <begin position="1"/>
        <end position="24"/>
    </location>
</feature>
<name>A0A9W7FV76_9STRA</name>
<sequence length="358" mass="40298">MLRSTTKAACIICLLICLFVPAYPFIQPSPRPNLANSALSPAPPRSSSSSLYLLDPVSYARTEFVSTALVTNQIPRTADVALQVGMIDPRAAYYVPKSLKKLICHGTFIPVEFRAKRQVEQATERRGQMDLEVDFVNKQEGKRLFEGVGDESVDVVMMLQISEDAAKSNLASSWLVALLSETGRVLRPGGRILFVEKKDVKVDREIDFVSAMQGLRMDGSYKLFAAGEEEGDENDSEKSMEEVDLQKYSLFDVAYDSIDLCPSPHYAGVAIKRSAKEEEEVEEVREKREMTMGERMKYEKRVKGAELAIEAFERGRKKKKRGKKGQQQEEEELAKAKKEEKDNANPIEKLRRMVTGEK</sequence>
<reference evidence="4" key="1">
    <citation type="journal article" date="2023" name="Commun. Biol.">
        <title>Genome analysis of Parmales, the sister group of diatoms, reveals the evolutionary specialization of diatoms from phago-mixotrophs to photoautotrophs.</title>
        <authorList>
            <person name="Ban H."/>
            <person name="Sato S."/>
            <person name="Yoshikawa S."/>
            <person name="Yamada K."/>
            <person name="Nakamura Y."/>
            <person name="Ichinomiya M."/>
            <person name="Sato N."/>
            <person name="Blanc-Mathieu R."/>
            <person name="Endo H."/>
            <person name="Kuwata A."/>
            <person name="Ogata H."/>
        </authorList>
    </citation>
    <scope>NUCLEOTIDE SEQUENCE [LARGE SCALE GENOMIC DNA]</scope>
    <source>
        <strain evidence="4">NIES 3700</strain>
    </source>
</reference>
<comment type="caution">
    <text evidence="3">The sequence shown here is derived from an EMBL/GenBank/DDBJ whole genome shotgun (WGS) entry which is preliminary data.</text>
</comment>
<dbReference type="OrthoDB" id="416496at2759"/>
<dbReference type="InterPro" id="IPR029063">
    <property type="entry name" value="SAM-dependent_MTases_sf"/>
</dbReference>
<evidence type="ECO:0008006" key="5">
    <source>
        <dbReference type="Google" id="ProtNLM"/>
    </source>
</evidence>
<dbReference type="Proteomes" id="UP001165122">
    <property type="component" value="Unassembled WGS sequence"/>
</dbReference>
<keyword evidence="2" id="KW-0732">Signal</keyword>
<gene>
    <name evidence="3" type="ORF">TrLO_g5779</name>
</gene>
<dbReference type="SUPFAM" id="SSF53335">
    <property type="entry name" value="S-adenosyl-L-methionine-dependent methyltransferases"/>
    <property type="match status" value="1"/>
</dbReference>
<evidence type="ECO:0000256" key="2">
    <source>
        <dbReference type="SAM" id="SignalP"/>
    </source>
</evidence>
<evidence type="ECO:0000313" key="4">
    <source>
        <dbReference type="Proteomes" id="UP001165122"/>
    </source>
</evidence>
<feature type="region of interest" description="Disordered" evidence="1">
    <location>
        <begin position="313"/>
        <end position="358"/>
    </location>
</feature>
<accession>A0A9W7FV76</accession>
<dbReference type="EMBL" id="BRXW01000341">
    <property type="protein sequence ID" value="GMI18646.1"/>
    <property type="molecule type" value="Genomic_DNA"/>
</dbReference>
<proteinExistence type="predicted"/>
<evidence type="ECO:0000256" key="1">
    <source>
        <dbReference type="SAM" id="MobiDB-lite"/>
    </source>
</evidence>
<feature type="compositionally biased region" description="Basic and acidic residues" evidence="1">
    <location>
        <begin position="333"/>
        <end position="358"/>
    </location>
</feature>
<protein>
    <recommendedName>
        <fullName evidence="5">Methyltransferase type 11 domain-containing protein</fullName>
    </recommendedName>
</protein>
<dbReference type="Gene3D" id="3.40.50.150">
    <property type="entry name" value="Vaccinia Virus protein VP39"/>
    <property type="match status" value="1"/>
</dbReference>
<organism evidence="3 4">
    <name type="scientific">Triparma laevis f. longispina</name>
    <dbReference type="NCBI Taxonomy" id="1714387"/>
    <lineage>
        <taxon>Eukaryota</taxon>
        <taxon>Sar</taxon>
        <taxon>Stramenopiles</taxon>
        <taxon>Ochrophyta</taxon>
        <taxon>Bolidophyceae</taxon>
        <taxon>Parmales</taxon>
        <taxon>Triparmaceae</taxon>
        <taxon>Triparma</taxon>
    </lineage>
</organism>
<evidence type="ECO:0000313" key="3">
    <source>
        <dbReference type="EMBL" id="GMI18646.1"/>
    </source>
</evidence>
<feature type="chain" id="PRO_5040737781" description="Methyltransferase type 11 domain-containing protein" evidence="2">
    <location>
        <begin position="25"/>
        <end position="358"/>
    </location>
</feature>